<organism evidence="5 6">
    <name type="scientific">Halalkaliarchaeum desulfuricum</name>
    <dbReference type="NCBI Taxonomy" id="2055893"/>
    <lineage>
        <taxon>Archaea</taxon>
        <taxon>Methanobacteriati</taxon>
        <taxon>Methanobacteriota</taxon>
        <taxon>Stenosarchaea group</taxon>
        <taxon>Halobacteria</taxon>
        <taxon>Halobacteriales</taxon>
        <taxon>Haloferacaceae</taxon>
        <taxon>Halalkaliarchaeum</taxon>
    </lineage>
</organism>
<dbReference type="Proteomes" id="UP000263012">
    <property type="component" value="Chromosome"/>
</dbReference>
<dbReference type="Pfam" id="PF00352">
    <property type="entry name" value="TBP"/>
    <property type="match status" value="2"/>
</dbReference>
<evidence type="ECO:0000256" key="4">
    <source>
        <dbReference type="ARBA" id="ARBA00023163"/>
    </source>
</evidence>
<gene>
    <name evidence="5" type="primary">tbp2</name>
    <name evidence="5" type="ORF">AArcSl_1300</name>
</gene>
<sequence length="180" mass="19958">MHVVNVVSSGQLGRELDLPELASALSDLSADAEYHPETFPGLTIRFDSSNYIIVVYSSGSYVIMGASSEEEVTNAYERFLRILDKLDIETKPEEPTVANLICKENLEIEIDLNALVLKLGFENAEYEPETSPFVYYWPDGFDCLITIPSNGEVIVTGVTDESVAERAIDELRGLIDDPSF</sequence>
<proteinExistence type="inferred from homology"/>
<dbReference type="Gene3D" id="3.30.310.10">
    <property type="entry name" value="TATA-Binding Protein"/>
    <property type="match status" value="2"/>
</dbReference>
<protein>
    <submittedName>
        <fullName evidence="5">Transcription initiation factor TFIID TATA-box-binding protein</fullName>
    </submittedName>
</protein>
<dbReference type="InterPro" id="IPR012295">
    <property type="entry name" value="TBP_dom_sf"/>
</dbReference>
<keyword evidence="5" id="KW-0396">Initiation factor</keyword>
<dbReference type="KEGG" id="hdf:AArcSl_1300"/>
<dbReference type="GO" id="GO:0006352">
    <property type="term" value="P:DNA-templated transcription initiation"/>
    <property type="evidence" value="ECO:0007669"/>
    <property type="project" value="InterPro"/>
</dbReference>
<dbReference type="GeneID" id="37877647"/>
<dbReference type="SUPFAM" id="SSF55945">
    <property type="entry name" value="TATA-box binding protein-like"/>
    <property type="match status" value="2"/>
</dbReference>
<accession>A0A343TIK9</accession>
<dbReference type="GO" id="GO:0003743">
    <property type="term" value="F:translation initiation factor activity"/>
    <property type="evidence" value="ECO:0007669"/>
    <property type="project" value="UniProtKB-KW"/>
</dbReference>
<dbReference type="GO" id="GO:0003677">
    <property type="term" value="F:DNA binding"/>
    <property type="evidence" value="ECO:0007669"/>
    <property type="project" value="UniProtKB-KW"/>
</dbReference>
<dbReference type="AlphaFoldDB" id="A0A343TIK9"/>
<keyword evidence="6" id="KW-1185">Reference proteome</keyword>
<keyword evidence="5" id="KW-0648">Protein biosynthesis</keyword>
<dbReference type="InterPro" id="IPR000814">
    <property type="entry name" value="TBP"/>
</dbReference>
<dbReference type="PANTHER" id="PTHR10126">
    <property type="entry name" value="TATA-BOX BINDING PROTEIN"/>
    <property type="match status" value="1"/>
</dbReference>
<evidence type="ECO:0000256" key="3">
    <source>
        <dbReference type="ARBA" id="ARBA00023125"/>
    </source>
</evidence>
<dbReference type="OrthoDB" id="350539at2157"/>
<dbReference type="PRINTS" id="PR00686">
    <property type="entry name" value="TIFACTORIID"/>
</dbReference>
<name>A0A343TIK9_9EURY</name>
<dbReference type="RefSeq" id="WP_119816672.1">
    <property type="nucleotide sequence ID" value="NZ_CP025066.1"/>
</dbReference>
<dbReference type="EMBL" id="CP025066">
    <property type="protein sequence ID" value="AUX08931.1"/>
    <property type="molecule type" value="Genomic_DNA"/>
</dbReference>
<keyword evidence="2" id="KW-0677">Repeat</keyword>
<evidence type="ECO:0000256" key="1">
    <source>
        <dbReference type="ARBA" id="ARBA00005560"/>
    </source>
</evidence>
<evidence type="ECO:0000313" key="6">
    <source>
        <dbReference type="Proteomes" id="UP000263012"/>
    </source>
</evidence>
<reference evidence="6" key="1">
    <citation type="submission" date="2017-11" db="EMBL/GenBank/DDBJ databases">
        <title>Phenotypic and genomic properties of facultatively anaerobic sulfur-reducing natronoarchaea from hypersaline soda lakes.</title>
        <authorList>
            <person name="Sorokin D.Y."/>
            <person name="Kublanov I.V."/>
            <person name="Roman P."/>
            <person name="Sinninghe Damste J.S."/>
            <person name="Golyshin P.N."/>
            <person name="Rojo D."/>
            <person name="Ciordia S."/>
            <person name="Mena M.D.C."/>
            <person name="Ferrer M."/>
            <person name="Messina E."/>
            <person name="Smedile F."/>
            <person name="La Spada G."/>
            <person name="La Cono V."/>
            <person name="Yakimov M.M."/>
        </authorList>
    </citation>
    <scope>NUCLEOTIDE SEQUENCE [LARGE SCALE GENOMIC DNA]</scope>
    <source>
        <strain evidence="6">AArc-Sl</strain>
    </source>
</reference>
<evidence type="ECO:0000313" key="5">
    <source>
        <dbReference type="EMBL" id="AUX08931.1"/>
    </source>
</evidence>
<keyword evidence="3" id="KW-0238">DNA-binding</keyword>
<comment type="similarity">
    <text evidence="1">Belongs to the TBP family.</text>
</comment>
<keyword evidence="4" id="KW-0804">Transcription</keyword>
<evidence type="ECO:0000256" key="2">
    <source>
        <dbReference type="ARBA" id="ARBA00022737"/>
    </source>
</evidence>